<gene>
    <name evidence="1" type="ORF">PCOR1329_LOCUS78629</name>
</gene>
<evidence type="ECO:0000313" key="1">
    <source>
        <dbReference type="EMBL" id="CAK0901796.1"/>
    </source>
</evidence>
<evidence type="ECO:0000313" key="2">
    <source>
        <dbReference type="Proteomes" id="UP001189429"/>
    </source>
</evidence>
<organism evidence="1 2">
    <name type="scientific">Prorocentrum cordatum</name>
    <dbReference type="NCBI Taxonomy" id="2364126"/>
    <lineage>
        <taxon>Eukaryota</taxon>
        <taxon>Sar</taxon>
        <taxon>Alveolata</taxon>
        <taxon>Dinophyceae</taxon>
        <taxon>Prorocentrales</taxon>
        <taxon>Prorocentraceae</taxon>
        <taxon>Prorocentrum</taxon>
    </lineage>
</organism>
<dbReference type="EMBL" id="CAUYUJ010020982">
    <property type="protein sequence ID" value="CAK0901796.1"/>
    <property type="molecule type" value="Genomic_DNA"/>
</dbReference>
<sequence length="136" mass="15513">MLADIEKRCHDILCIVFVVPKGCDEKETFDEQKWRTARDRLRKTSACRRSMRHGGNKEDVAIASGAIGEDIHAVARTRNRHCRSKVPGALQYLQEPLVCAKDGKNMRVPSILSADSSARFARHTLLMYLLRFRVFV</sequence>
<accession>A0ABN9XPN4</accession>
<reference evidence="1" key="1">
    <citation type="submission" date="2023-10" db="EMBL/GenBank/DDBJ databases">
        <authorList>
            <person name="Chen Y."/>
            <person name="Shah S."/>
            <person name="Dougan E. K."/>
            <person name="Thang M."/>
            <person name="Chan C."/>
        </authorList>
    </citation>
    <scope>NUCLEOTIDE SEQUENCE [LARGE SCALE GENOMIC DNA]</scope>
</reference>
<dbReference type="Proteomes" id="UP001189429">
    <property type="component" value="Unassembled WGS sequence"/>
</dbReference>
<keyword evidence="2" id="KW-1185">Reference proteome</keyword>
<proteinExistence type="predicted"/>
<name>A0ABN9XPN4_9DINO</name>
<protein>
    <submittedName>
        <fullName evidence="1">Uncharacterized protein</fullName>
    </submittedName>
</protein>
<comment type="caution">
    <text evidence="1">The sequence shown here is derived from an EMBL/GenBank/DDBJ whole genome shotgun (WGS) entry which is preliminary data.</text>
</comment>